<gene>
    <name evidence="2" type="ORF">S12H4_38805</name>
</gene>
<evidence type="ECO:0000313" key="2">
    <source>
        <dbReference type="EMBL" id="GAI95124.1"/>
    </source>
</evidence>
<name>X1US14_9ZZZZ</name>
<protein>
    <recommendedName>
        <fullName evidence="3">Sugar ABC transporter permease</fullName>
    </recommendedName>
</protein>
<dbReference type="EMBL" id="BARW01023387">
    <property type="protein sequence ID" value="GAI95124.1"/>
    <property type="molecule type" value="Genomic_DNA"/>
</dbReference>
<sequence>MKSISRMWKREWPLHLMLIPGLIFVIVFSYIPMAGIIMAFQKYIP</sequence>
<comment type="caution">
    <text evidence="2">The sequence shown here is derived from an EMBL/GenBank/DDBJ whole genome shotgun (WGS) entry which is preliminary data.</text>
</comment>
<accession>X1US14</accession>
<feature type="transmembrane region" description="Helical" evidence="1">
    <location>
        <begin position="12"/>
        <end position="40"/>
    </location>
</feature>
<keyword evidence="1" id="KW-1133">Transmembrane helix</keyword>
<reference evidence="2" key="1">
    <citation type="journal article" date="2014" name="Front. Microbiol.">
        <title>High frequency of phylogenetically diverse reductive dehalogenase-homologous genes in deep subseafloor sedimentary metagenomes.</title>
        <authorList>
            <person name="Kawai M."/>
            <person name="Futagami T."/>
            <person name="Toyoda A."/>
            <person name="Takaki Y."/>
            <person name="Nishi S."/>
            <person name="Hori S."/>
            <person name="Arai W."/>
            <person name="Tsubouchi T."/>
            <person name="Morono Y."/>
            <person name="Uchiyama I."/>
            <person name="Ito T."/>
            <person name="Fujiyama A."/>
            <person name="Inagaki F."/>
            <person name="Takami H."/>
        </authorList>
    </citation>
    <scope>NUCLEOTIDE SEQUENCE</scope>
    <source>
        <strain evidence="2">Expedition CK06-06</strain>
    </source>
</reference>
<evidence type="ECO:0008006" key="3">
    <source>
        <dbReference type="Google" id="ProtNLM"/>
    </source>
</evidence>
<dbReference type="AlphaFoldDB" id="X1US14"/>
<organism evidence="2">
    <name type="scientific">marine sediment metagenome</name>
    <dbReference type="NCBI Taxonomy" id="412755"/>
    <lineage>
        <taxon>unclassified sequences</taxon>
        <taxon>metagenomes</taxon>
        <taxon>ecological metagenomes</taxon>
    </lineage>
</organism>
<evidence type="ECO:0000256" key="1">
    <source>
        <dbReference type="SAM" id="Phobius"/>
    </source>
</evidence>
<feature type="non-terminal residue" evidence="2">
    <location>
        <position position="45"/>
    </location>
</feature>
<keyword evidence="1" id="KW-0812">Transmembrane</keyword>
<keyword evidence="1" id="KW-0472">Membrane</keyword>
<proteinExistence type="predicted"/>